<sequence>MVVHSGDDGLSFPIIAEIQTIEDFLLQWSSYSGTVWLIKLMRTERPVNEESATWIFLTNKIVLIVLLNVPQFPHTDGLKLWKAQTSGTVAMARKLNLTEEDQTKYIGGYPQPVEKFNFTLI</sequence>
<comment type="caution">
    <text evidence="1">The sequence shown here is derived from an EMBL/GenBank/DDBJ whole genome shotgun (WGS) entry which is preliminary data.</text>
</comment>
<evidence type="ECO:0000313" key="2">
    <source>
        <dbReference type="Proteomes" id="UP000708208"/>
    </source>
</evidence>
<protein>
    <submittedName>
        <fullName evidence="1">Uncharacterized protein</fullName>
    </submittedName>
</protein>
<keyword evidence="2" id="KW-1185">Reference proteome</keyword>
<name>A0A8J2KLX6_9HEXA</name>
<dbReference type="AlphaFoldDB" id="A0A8J2KLX6"/>
<reference evidence="1" key="1">
    <citation type="submission" date="2021-06" db="EMBL/GenBank/DDBJ databases">
        <authorList>
            <person name="Hodson N. C."/>
            <person name="Mongue J. A."/>
            <person name="Jaron S. K."/>
        </authorList>
    </citation>
    <scope>NUCLEOTIDE SEQUENCE</scope>
</reference>
<evidence type="ECO:0000313" key="1">
    <source>
        <dbReference type="EMBL" id="CAG7820381.1"/>
    </source>
</evidence>
<gene>
    <name evidence="1" type="ORF">AFUS01_LOCUS30773</name>
</gene>
<organism evidence="1 2">
    <name type="scientific">Allacma fusca</name>
    <dbReference type="NCBI Taxonomy" id="39272"/>
    <lineage>
        <taxon>Eukaryota</taxon>
        <taxon>Metazoa</taxon>
        <taxon>Ecdysozoa</taxon>
        <taxon>Arthropoda</taxon>
        <taxon>Hexapoda</taxon>
        <taxon>Collembola</taxon>
        <taxon>Symphypleona</taxon>
        <taxon>Sminthuridae</taxon>
        <taxon>Allacma</taxon>
    </lineage>
</organism>
<accession>A0A8J2KLX6</accession>
<dbReference type="Proteomes" id="UP000708208">
    <property type="component" value="Unassembled WGS sequence"/>
</dbReference>
<dbReference type="EMBL" id="CAJVCH010476865">
    <property type="protein sequence ID" value="CAG7820381.1"/>
    <property type="molecule type" value="Genomic_DNA"/>
</dbReference>
<proteinExistence type="predicted"/>